<comment type="caution">
    <text evidence="5">The sequence shown here is derived from an EMBL/GenBank/DDBJ whole genome shotgun (WGS) entry which is preliminary data.</text>
</comment>
<dbReference type="SUPFAM" id="SSF55874">
    <property type="entry name" value="ATPase domain of HSP90 chaperone/DNA topoisomerase II/histidine kinase"/>
    <property type="match status" value="1"/>
</dbReference>
<dbReference type="CDD" id="cd00082">
    <property type="entry name" value="HisKA"/>
    <property type="match status" value="1"/>
</dbReference>
<dbReference type="PANTHER" id="PTHR43547:SF2">
    <property type="entry name" value="HYBRID SIGNAL TRANSDUCTION HISTIDINE KINASE C"/>
    <property type="match status" value="1"/>
</dbReference>
<dbReference type="CDD" id="cd00075">
    <property type="entry name" value="HATPase"/>
    <property type="match status" value="1"/>
</dbReference>
<organism evidence="5 6">
    <name type="scientific">Mucilaginibacter straminoryzae</name>
    <dbReference type="NCBI Taxonomy" id="2932774"/>
    <lineage>
        <taxon>Bacteria</taxon>
        <taxon>Pseudomonadati</taxon>
        <taxon>Bacteroidota</taxon>
        <taxon>Sphingobacteriia</taxon>
        <taxon>Sphingobacteriales</taxon>
        <taxon>Sphingobacteriaceae</taxon>
        <taxon>Mucilaginibacter</taxon>
    </lineage>
</organism>
<dbReference type="PANTHER" id="PTHR43547">
    <property type="entry name" value="TWO-COMPONENT HISTIDINE KINASE"/>
    <property type="match status" value="1"/>
</dbReference>
<dbReference type="InterPro" id="IPR019734">
    <property type="entry name" value="TPR_rpt"/>
</dbReference>
<dbReference type="InterPro" id="IPR011990">
    <property type="entry name" value="TPR-like_helical_dom_sf"/>
</dbReference>
<keyword evidence="5" id="KW-0808">Transferase</keyword>
<keyword evidence="5" id="KW-0418">Kinase</keyword>
<comment type="catalytic activity">
    <reaction evidence="1">
        <text>ATP + protein L-histidine = ADP + protein N-phospho-L-histidine.</text>
        <dbReference type="EC" id="2.7.13.3"/>
    </reaction>
</comment>
<dbReference type="EC" id="2.7.13.3" evidence="2"/>
<dbReference type="Pfam" id="PF02518">
    <property type="entry name" value="HATPase_c"/>
    <property type="match status" value="1"/>
</dbReference>
<accession>A0A9X1XAU4</accession>
<evidence type="ECO:0000313" key="5">
    <source>
        <dbReference type="EMBL" id="MCJ8211369.1"/>
    </source>
</evidence>
<evidence type="ECO:0000256" key="1">
    <source>
        <dbReference type="ARBA" id="ARBA00000085"/>
    </source>
</evidence>
<keyword evidence="3" id="KW-0597">Phosphoprotein</keyword>
<feature type="domain" description="Histidine kinase" evidence="4">
    <location>
        <begin position="470"/>
        <end position="685"/>
    </location>
</feature>
<protein>
    <recommendedName>
        <fullName evidence="2">histidine kinase</fullName>
        <ecNumber evidence="2">2.7.13.3</ecNumber>
    </recommendedName>
</protein>
<dbReference type="PROSITE" id="PS50109">
    <property type="entry name" value="HIS_KIN"/>
    <property type="match status" value="1"/>
</dbReference>
<dbReference type="PRINTS" id="PR00344">
    <property type="entry name" value="BCTRLSENSOR"/>
</dbReference>
<dbReference type="RefSeq" id="WP_245131918.1">
    <property type="nucleotide sequence ID" value="NZ_JALJEJ010000009.1"/>
</dbReference>
<dbReference type="Pfam" id="PF00512">
    <property type="entry name" value="HisKA"/>
    <property type="match status" value="1"/>
</dbReference>
<dbReference type="SMART" id="SM00028">
    <property type="entry name" value="TPR"/>
    <property type="match status" value="5"/>
</dbReference>
<dbReference type="Gene3D" id="1.10.287.130">
    <property type="match status" value="1"/>
</dbReference>
<reference evidence="5" key="1">
    <citation type="submission" date="2022-04" db="EMBL/GenBank/DDBJ databases">
        <title>Mucilaginibacter sp. RS28 isolated from freshwater.</title>
        <authorList>
            <person name="Ko S.-R."/>
        </authorList>
    </citation>
    <scope>NUCLEOTIDE SEQUENCE</scope>
    <source>
        <strain evidence="5">RS28</strain>
    </source>
</reference>
<dbReference type="InterPro" id="IPR005467">
    <property type="entry name" value="His_kinase_dom"/>
</dbReference>
<dbReference type="AlphaFoldDB" id="A0A9X1XAU4"/>
<dbReference type="InterPro" id="IPR036097">
    <property type="entry name" value="HisK_dim/P_sf"/>
</dbReference>
<dbReference type="InterPro" id="IPR004358">
    <property type="entry name" value="Sig_transdc_His_kin-like_C"/>
</dbReference>
<dbReference type="EMBL" id="JALJEJ010000009">
    <property type="protein sequence ID" value="MCJ8211369.1"/>
    <property type="molecule type" value="Genomic_DNA"/>
</dbReference>
<name>A0A9X1XAU4_9SPHI</name>
<dbReference type="SUPFAM" id="SSF48452">
    <property type="entry name" value="TPR-like"/>
    <property type="match status" value="3"/>
</dbReference>
<dbReference type="Proteomes" id="UP001139450">
    <property type="component" value="Unassembled WGS sequence"/>
</dbReference>
<evidence type="ECO:0000256" key="3">
    <source>
        <dbReference type="ARBA" id="ARBA00022553"/>
    </source>
</evidence>
<dbReference type="Gene3D" id="3.30.565.10">
    <property type="entry name" value="Histidine kinase-like ATPase, C-terminal domain"/>
    <property type="match status" value="1"/>
</dbReference>
<dbReference type="InterPro" id="IPR036890">
    <property type="entry name" value="HATPase_C_sf"/>
</dbReference>
<dbReference type="SUPFAM" id="SSF47384">
    <property type="entry name" value="Homodimeric domain of signal transducing histidine kinase"/>
    <property type="match status" value="1"/>
</dbReference>
<evidence type="ECO:0000313" key="6">
    <source>
        <dbReference type="Proteomes" id="UP001139450"/>
    </source>
</evidence>
<dbReference type="SMART" id="SM00388">
    <property type="entry name" value="HisKA"/>
    <property type="match status" value="1"/>
</dbReference>
<gene>
    <name evidence="5" type="ORF">MUY27_16750</name>
</gene>
<sequence>MKEAVYKLDGLKMCLLLLVLYCTACSLPCKPGKEHAQLFNELLEHATLLKDSGDSQKAIRFLDSAYRTVKDAGPGDQSRYLDFRAKLALQQGKYQQANLYADSILHLLAAHAKDPNYNIYYAEAYLTKGDILFVQGLYSYAFQYFYKSKIVASSQVETHAYHRYLAHYFDRRAMISFKQEQFDTAACYYRKMIAALDSTDRNTYSYVYDTQGALSNVAASYWRSGKADSSLHYYNRCLDFIDQHQAAYPLKKDFFLMAKGVCLGNMGDPWMLKRNYKKAEELYLADIAINGKKGRYEQDALMTRLKLAKLYTQTGRFEEAGVVLTSVGQSPVLADADSEISFLMTRANYYKATGHYAEALNDMLKRSAIRDSVTVLKRKLLGVNSGGMFAVLEKDYQNEALAKRDELKNYLLWAASIAVGMSLLTIRLLIKHTKTAKKHIEEANARNQEQQLTLHALAESNKENARLSGILAHDLKNPIHAISTIATLMLEDDRSEEDREMLGLLKESIMKLNDIVNDVLKKGEDINLTALHLVNTDIAALLRHSVTLLQFKAGEKQQRIIKSRVKKLIIRIDQHKIWRVINNLLVNAIKFSPRGTTVRVSLEEDENDTVKIAIQDEGIGIPDELKPHIFTRSGNAQRTGTAGEETFGIGLFTSRQIVEAHGGKLYFENPETGGTIFYLILPLKQRTDI</sequence>
<dbReference type="SMART" id="SM00387">
    <property type="entry name" value="HATPase_c"/>
    <property type="match status" value="1"/>
</dbReference>
<dbReference type="InterPro" id="IPR003661">
    <property type="entry name" value="HisK_dim/P_dom"/>
</dbReference>
<evidence type="ECO:0000256" key="2">
    <source>
        <dbReference type="ARBA" id="ARBA00012438"/>
    </source>
</evidence>
<dbReference type="Gene3D" id="1.25.40.10">
    <property type="entry name" value="Tetratricopeptide repeat domain"/>
    <property type="match status" value="3"/>
</dbReference>
<dbReference type="InterPro" id="IPR003594">
    <property type="entry name" value="HATPase_dom"/>
</dbReference>
<proteinExistence type="predicted"/>
<dbReference type="GO" id="GO:0000155">
    <property type="term" value="F:phosphorelay sensor kinase activity"/>
    <property type="evidence" value="ECO:0007669"/>
    <property type="project" value="InterPro"/>
</dbReference>
<keyword evidence="6" id="KW-1185">Reference proteome</keyword>
<evidence type="ECO:0000259" key="4">
    <source>
        <dbReference type="PROSITE" id="PS50109"/>
    </source>
</evidence>